<name>A0ABN9XSE3_9DINO</name>
<feature type="non-terminal residue" evidence="2">
    <location>
        <position position="70"/>
    </location>
</feature>
<proteinExistence type="predicted"/>
<feature type="non-terminal residue" evidence="2">
    <location>
        <position position="1"/>
    </location>
</feature>
<organism evidence="2 3">
    <name type="scientific">Prorocentrum cordatum</name>
    <dbReference type="NCBI Taxonomy" id="2364126"/>
    <lineage>
        <taxon>Eukaryota</taxon>
        <taxon>Sar</taxon>
        <taxon>Alveolata</taxon>
        <taxon>Dinophyceae</taxon>
        <taxon>Prorocentrales</taxon>
        <taxon>Prorocentraceae</taxon>
        <taxon>Prorocentrum</taxon>
    </lineage>
</organism>
<evidence type="ECO:0000313" key="3">
    <source>
        <dbReference type="Proteomes" id="UP001189429"/>
    </source>
</evidence>
<feature type="region of interest" description="Disordered" evidence="1">
    <location>
        <begin position="46"/>
        <end position="70"/>
    </location>
</feature>
<accession>A0ABN9XSE3</accession>
<gene>
    <name evidence="2" type="ORF">PCOR1329_LOCUS78298</name>
</gene>
<reference evidence="2" key="1">
    <citation type="submission" date="2023-10" db="EMBL/GenBank/DDBJ databases">
        <authorList>
            <person name="Chen Y."/>
            <person name="Shah S."/>
            <person name="Dougan E. K."/>
            <person name="Thang M."/>
            <person name="Chan C."/>
        </authorList>
    </citation>
    <scope>NUCLEOTIDE SEQUENCE [LARGE SCALE GENOMIC DNA]</scope>
</reference>
<dbReference type="EMBL" id="CAUYUJ010020908">
    <property type="protein sequence ID" value="CAK0901301.1"/>
    <property type="molecule type" value="Genomic_DNA"/>
</dbReference>
<comment type="caution">
    <text evidence="2">The sequence shown here is derived from an EMBL/GenBank/DDBJ whole genome shotgun (WGS) entry which is preliminary data.</text>
</comment>
<keyword evidence="3" id="KW-1185">Reference proteome</keyword>
<dbReference type="Proteomes" id="UP001189429">
    <property type="component" value="Unassembled WGS sequence"/>
</dbReference>
<sequence length="70" mass="7455">QSRQGYLVDSFARPFEGNEVWRRALGPLAAAEPRAAEEAAPEAVALPGEVPGPASRTKALQEAAELRAQK</sequence>
<evidence type="ECO:0000256" key="1">
    <source>
        <dbReference type="SAM" id="MobiDB-lite"/>
    </source>
</evidence>
<evidence type="ECO:0000313" key="2">
    <source>
        <dbReference type="EMBL" id="CAK0901301.1"/>
    </source>
</evidence>
<protein>
    <submittedName>
        <fullName evidence="2">Uncharacterized protein</fullName>
    </submittedName>
</protein>